<proteinExistence type="predicted"/>
<gene>
    <name evidence="1" type="ORF">SAMN04487900_12053</name>
</gene>
<comment type="caution">
    <text evidence="1">The sequence shown here is derived from an EMBL/GenBank/DDBJ whole genome shotgun (WGS) entry which is preliminary data.</text>
</comment>
<dbReference type="AlphaFoldDB" id="A0A1H0JMX6"/>
<dbReference type="RefSeq" id="WP_218119281.1">
    <property type="nucleotide sequence ID" value="NZ_FNIW01000020.1"/>
</dbReference>
<dbReference type="InterPro" id="IPR011990">
    <property type="entry name" value="TPR-like_helical_dom_sf"/>
</dbReference>
<dbReference type="SUPFAM" id="SSF48452">
    <property type="entry name" value="TPR-like"/>
    <property type="match status" value="1"/>
</dbReference>
<sequence length="178" mass="20130">MKRLRTYFILTIIAFVIASCTDGEQMRQRLADVQACNQADTVFSSRWLPTVDSLVDYFDSHGTPNERLVAHYLQGRVYHDMGEAPQAIDCYQQAVEQVDTAAEDCDFRTLMSVYGQMSHLFHAQFLPDDEISAIKSVAEIAHKRNDAFMEAIAVGRLSGPYFLKNDTDSVLIVENQAR</sequence>
<accession>A0A1H0JMX6</accession>
<dbReference type="Gene3D" id="1.25.40.10">
    <property type="entry name" value="Tetratricopeptide repeat domain"/>
    <property type="match status" value="1"/>
</dbReference>
<name>A0A1H0JMX6_9BACT</name>
<dbReference type="PROSITE" id="PS51257">
    <property type="entry name" value="PROKAR_LIPOPROTEIN"/>
    <property type="match status" value="1"/>
</dbReference>
<reference evidence="2" key="1">
    <citation type="submission" date="2016-10" db="EMBL/GenBank/DDBJ databases">
        <authorList>
            <person name="de Groot N.N."/>
        </authorList>
    </citation>
    <scope>NUCLEOTIDE SEQUENCE [LARGE SCALE GENOMIC DNA]</scope>
    <source>
        <strain evidence="2">BP1-145</strain>
    </source>
</reference>
<feature type="non-terminal residue" evidence="1">
    <location>
        <position position="178"/>
    </location>
</feature>
<protein>
    <recommendedName>
        <fullName evidence="3">Tetratricopeptide repeat-containing protein</fullName>
    </recommendedName>
</protein>
<organism evidence="1 2">
    <name type="scientific">Prevotella communis</name>
    <dbReference type="NCBI Taxonomy" id="2913614"/>
    <lineage>
        <taxon>Bacteria</taxon>
        <taxon>Pseudomonadati</taxon>
        <taxon>Bacteroidota</taxon>
        <taxon>Bacteroidia</taxon>
        <taxon>Bacteroidales</taxon>
        <taxon>Prevotellaceae</taxon>
        <taxon>Prevotella</taxon>
    </lineage>
</organism>
<evidence type="ECO:0000313" key="1">
    <source>
        <dbReference type="EMBL" id="SDO44853.1"/>
    </source>
</evidence>
<evidence type="ECO:0008006" key="3">
    <source>
        <dbReference type="Google" id="ProtNLM"/>
    </source>
</evidence>
<dbReference type="EMBL" id="FNIW01000020">
    <property type="protein sequence ID" value="SDO44853.1"/>
    <property type="molecule type" value="Genomic_DNA"/>
</dbReference>
<evidence type="ECO:0000313" key="2">
    <source>
        <dbReference type="Proteomes" id="UP000199134"/>
    </source>
</evidence>
<dbReference type="Proteomes" id="UP000199134">
    <property type="component" value="Unassembled WGS sequence"/>
</dbReference>